<name>A0ABQ9D1X5_9PASS</name>
<gene>
    <name evidence="1" type="ORF">WISP_105958</name>
</gene>
<evidence type="ECO:0000313" key="1">
    <source>
        <dbReference type="EMBL" id="KAJ7410852.1"/>
    </source>
</evidence>
<dbReference type="Proteomes" id="UP001145742">
    <property type="component" value="Unassembled WGS sequence"/>
</dbReference>
<organism evidence="1 2">
    <name type="scientific">Willisornis vidua</name>
    <name type="common">Xingu scale-backed antbird</name>
    <dbReference type="NCBI Taxonomy" id="1566151"/>
    <lineage>
        <taxon>Eukaryota</taxon>
        <taxon>Metazoa</taxon>
        <taxon>Chordata</taxon>
        <taxon>Craniata</taxon>
        <taxon>Vertebrata</taxon>
        <taxon>Euteleostomi</taxon>
        <taxon>Archelosauria</taxon>
        <taxon>Archosauria</taxon>
        <taxon>Dinosauria</taxon>
        <taxon>Saurischia</taxon>
        <taxon>Theropoda</taxon>
        <taxon>Coelurosauria</taxon>
        <taxon>Aves</taxon>
        <taxon>Neognathae</taxon>
        <taxon>Neoaves</taxon>
        <taxon>Telluraves</taxon>
        <taxon>Australaves</taxon>
        <taxon>Passeriformes</taxon>
        <taxon>Thamnophilidae</taxon>
        <taxon>Willisornis</taxon>
    </lineage>
</organism>
<keyword evidence="2" id="KW-1185">Reference proteome</keyword>
<proteinExistence type="predicted"/>
<evidence type="ECO:0000313" key="2">
    <source>
        <dbReference type="Proteomes" id="UP001145742"/>
    </source>
</evidence>
<sequence length="190" mass="21839">MYTVVSLPFLVFQIDVQSISHLLHSSSSAYGHPLGHTGLSWEEAVLGYNIHAIPETSNCLVGPTVAEVLITLLMELPLALYPPPTLFLLQLFSSPELGLFNLEKRNCRGIFSVCKIYAEWSNERRQSQDHLGVSREWTRGNEHKPKHRKLHWNLRKSSFVVRMVKHWIRFSREVVEVPSLEVFKPDNIQP</sequence>
<protein>
    <recommendedName>
        <fullName evidence="3">Maturase K</fullName>
    </recommendedName>
</protein>
<dbReference type="EMBL" id="WHWB01034380">
    <property type="protein sequence ID" value="KAJ7410852.1"/>
    <property type="molecule type" value="Genomic_DNA"/>
</dbReference>
<comment type="caution">
    <text evidence="1">The sequence shown here is derived from an EMBL/GenBank/DDBJ whole genome shotgun (WGS) entry which is preliminary data.</text>
</comment>
<accession>A0ABQ9D1X5</accession>
<reference evidence="1" key="1">
    <citation type="submission" date="2019-10" db="EMBL/GenBank/DDBJ databases">
        <authorList>
            <person name="Soares A.E.R."/>
            <person name="Aleixo A."/>
            <person name="Schneider P."/>
            <person name="Miyaki C.Y."/>
            <person name="Schneider M.P."/>
            <person name="Mello C."/>
            <person name="Vasconcelos A.T.R."/>
        </authorList>
    </citation>
    <scope>NUCLEOTIDE SEQUENCE</scope>
    <source>
        <tissue evidence="1">Muscle</tissue>
    </source>
</reference>
<evidence type="ECO:0008006" key="3">
    <source>
        <dbReference type="Google" id="ProtNLM"/>
    </source>
</evidence>